<sequence>MYSLGEHISMPVTNITPSKTVKNVVITTEMLNILLLSLSGKDLITD</sequence>
<organism evidence="1">
    <name type="scientific">marine sediment metagenome</name>
    <dbReference type="NCBI Taxonomy" id="412755"/>
    <lineage>
        <taxon>unclassified sequences</taxon>
        <taxon>metagenomes</taxon>
        <taxon>ecological metagenomes</taxon>
    </lineage>
</organism>
<accession>X1AHT5</accession>
<dbReference type="AlphaFoldDB" id="X1AHT5"/>
<evidence type="ECO:0000313" key="1">
    <source>
        <dbReference type="EMBL" id="GAG59566.1"/>
    </source>
</evidence>
<reference evidence="1" key="1">
    <citation type="journal article" date="2014" name="Front. Microbiol.">
        <title>High frequency of phylogenetically diverse reductive dehalogenase-homologous genes in deep subseafloor sedimentary metagenomes.</title>
        <authorList>
            <person name="Kawai M."/>
            <person name="Futagami T."/>
            <person name="Toyoda A."/>
            <person name="Takaki Y."/>
            <person name="Nishi S."/>
            <person name="Hori S."/>
            <person name="Arai W."/>
            <person name="Tsubouchi T."/>
            <person name="Morono Y."/>
            <person name="Uchiyama I."/>
            <person name="Ito T."/>
            <person name="Fujiyama A."/>
            <person name="Inagaki F."/>
            <person name="Takami H."/>
        </authorList>
    </citation>
    <scope>NUCLEOTIDE SEQUENCE</scope>
    <source>
        <strain evidence="1">Expedition CK06-06</strain>
    </source>
</reference>
<proteinExistence type="predicted"/>
<protein>
    <submittedName>
        <fullName evidence="1">Uncharacterized protein</fullName>
    </submittedName>
</protein>
<name>X1AHT5_9ZZZZ</name>
<dbReference type="EMBL" id="BART01000962">
    <property type="protein sequence ID" value="GAG59566.1"/>
    <property type="molecule type" value="Genomic_DNA"/>
</dbReference>
<comment type="caution">
    <text evidence="1">The sequence shown here is derived from an EMBL/GenBank/DDBJ whole genome shotgun (WGS) entry which is preliminary data.</text>
</comment>
<gene>
    <name evidence="1" type="ORF">S01H4_03798</name>
</gene>